<sequence>MQVCVRTKPCVTRHLGSPIQVKQAKTC</sequence>
<reference evidence="1" key="1">
    <citation type="submission" date="2014-11" db="EMBL/GenBank/DDBJ databases">
        <authorList>
            <person name="Amaro Gonzalez C."/>
        </authorList>
    </citation>
    <scope>NUCLEOTIDE SEQUENCE</scope>
</reference>
<dbReference type="AlphaFoldDB" id="A0A0E9VZ20"/>
<protein>
    <submittedName>
        <fullName evidence="1">Uncharacterized protein</fullName>
    </submittedName>
</protein>
<dbReference type="EMBL" id="GBXM01026084">
    <property type="protein sequence ID" value="JAH82493.1"/>
    <property type="molecule type" value="Transcribed_RNA"/>
</dbReference>
<organism evidence="1">
    <name type="scientific">Anguilla anguilla</name>
    <name type="common">European freshwater eel</name>
    <name type="synonym">Muraena anguilla</name>
    <dbReference type="NCBI Taxonomy" id="7936"/>
    <lineage>
        <taxon>Eukaryota</taxon>
        <taxon>Metazoa</taxon>
        <taxon>Chordata</taxon>
        <taxon>Craniata</taxon>
        <taxon>Vertebrata</taxon>
        <taxon>Euteleostomi</taxon>
        <taxon>Actinopterygii</taxon>
        <taxon>Neopterygii</taxon>
        <taxon>Teleostei</taxon>
        <taxon>Anguilliformes</taxon>
        <taxon>Anguillidae</taxon>
        <taxon>Anguilla</taxon>
    </lineage>
</organism>
<accession>A0A0E9VZ20</accession>
<evidence type="ECO:0000313" key="1">
    <source>
        <dbReference type="EMBL" id="JAH82493.1"/>
    </source>
</evidence>
<proteinExistence type="predicted"/>
<reference evidence="1" key="2">
    <citation type="journal article" date="2015" name="Fish Shellfish Immunol.">
        <title>Early steps in the European eel (Anguilla anguilla)-Vibrio vulnificus interaction in the gills: Role of the RtxA13 toxin.</title>
        <authorList>
            <person name="Callol A."/>
            <person name="Pajuelo D."/>
            <person name="Ebbesson L."/>
            <person name="Teles M."/>
            <person name="MacKenzie S."/>
            <person name="Amaro C."/>
        </authorList>
    </citation>
    <scope>NUCLEOTIDE SEQUENCE</scope>
</reference>
<name>A0A0E9VZ20_ANGAN</name>